<evidence type="ECO:0000313" key="1">
    <source>
        <dbReference type="EMBL" id="TGD82875.1"/>
    </source>
</evidence>
<protein>
    <submittedName>
        <fullName evidence="1">Uncharacterized protein</fullName>
    </submittedName>
</protein>
<name>A0A4Z0MUR8_9BACT</name>
<reference evidence="1 2" key="1">
    <citation type="submission" date="2019-04" db="EMBL/GenBank/DDBJ databases">
        <authorList>
            <person name="Feng G."/>
            <person name="Zhang J."/>
            <person name="Zhu H."/>
        </authorList>
    </citation>
    <scope>NUCLEOTIDE SEQUENCE [LARGE SCALE GENOMIC DNA]</scope>
    <source>
        <strain evidence="1 2">JCM 19491</strain>
    </source>
</reference>
<dbReference type="OrthoDB" id="883351at2"/>
<dbReference type="Proteomes" id="UP000298284">
    <property type="component" value="Unassembled WGS sequence"/>
</dbReference>
<proteinExistence type="predicted"/>
<comment type="caution">
    <text evidence="1">The sequence shown here is derived from an EMBL/GenBank/DDBJ whole genome shotgun (WGS) entry which is preliminary data.</text>
</comment>
<accession>A0A4Z0MUR8</accession>
<evidence type="ECO:0000313" key="2">
    <source>
        <dbReference type="Proteomes" id="UP000298284"/>
    </source>
</evidence>
<dbReference type="RefSeq" id="WP_135529030.1">
    <property type="nucleotide sequence ID" value="NZ_SRKZ01000001.1"/>
</dbReference>
<organism evidence="1 2">
    <name type="scientific">Hymenobacter wooponensis</name>
    <dbReference type="NCBI Taxonomy" id="1525360"/>
    <lineage>
        <taxon>Bacteria</taxon>
        <taxon>Pseudomonadati</taxon>
        <taxon>Bacteroidota</taxon>
        <taxon>Cytophagia</taxon>
        <taxon>Cytophagales</taxon>
        <taxon>Hymenobacteraceae</taxon>
        <taxon>Hymenobacter</taxon>
    </lineage>
</organism>
<keyword evidence="2" id="KW-1185">Reference proteome</keyword>
<sequence length="180" mass="19790">MAVAYTAETLSRVQAWLSLSLSKRHTNAGKAELHALYALITGGSAAGCTNCNYSGYVGILEAYERQALRLLHPELMADSNYSLAPGFENEQFVHEKFSSVVTADNLTDEAAEFFIKNGFEHAFVKKEAAKSEPSQPRLTEKQQAVADYKELFGEEPDAAKTAKELKELIAAKKAELDLQD</sequence>
<dbReference type="EMBL" id="SRKZ01000001">
    <property type="protein sequence ID" value="TGD82875.1"/>
    <property type="molecule type" value="Genomic_DNA"/>
</dbReference>
<dbReference type="AlphaFoldDB" id="A0A4Z0MUR8"/>
<gene>
    <name evidence="1" type="ORF">EU557_03585</name>
</gene>